<dbReference type="InterPro" id="IPR005135">
    <property type="entry name" value="Endo/exonuclease/phosphatase"/>
</dbReference>
<dbReference type="STRING" id="225359.A0A2S4PZG0"/>
<dbReference type="PANTHER" id="PTHR33481:SF1">
    <property type="entry name" value="ENDONUCLEASE_EXONUCLEASE_PHOSPHATASE DOMAIN-CONTAINING PROTEIN-RELATED"/>
    <property type="match status" value="1"/>
</dbReference>
<evidence type="ECO:0000259" key="1">
    <source>
        <dbReference type="PROSITE" id="PS50878"/>
    </source>
</evidence>
<dbReference type="GO" id="GO:0003824">
    <property type="term" value="F:catalytic activity"/>
    <property type="evidence" value="ECO:0007669"/>
    <property type="project" value="InterPro"/>
</dbReference>
<dbReference type="CDD" id="cd01650">
    <property type="entry name" value="RT_nLTR_like"/>
    <property type="match status" value="1"/>
</dbReference>
<proteinExistence type="predicted"/>
<name>A0A2S4PZG0_9PEZI</name>
<dbReference type="SUPFAM" id="SSF56219">
    <property type="entry name" value="DNase I-like"/>
    <property type="match status" value="1"/>
</dbReference>
<sequence>MASITAAIVPKSHDAFNALALDTQLIAQAHVLDISTLLDALIAADHTKQATQSTRAVRTVGGAAWTQAHPAIQNGSDIASPAENLSQAKESQTDDMEVLNGEEEVNVGRGGPAHDIALSLAYDSKADFIALQEPWVSNNPNCPLTKSHPALRTFLPRPENGTRPRNVYNAPAGSQDAGLGLNTLLELSPPRTLIVGDFNCRHASWDPSTDHRPPLGDSLEEWAQQHDLQLPNGYTPTHNRGGVLDLAWSNVPQIKTIVAPHLHTASDHETLLTFIPRYEYDECDTKTFLQLLAYPSCPISLDPEENARSLTRDLSTAVFATTQEVKTRSIGAPWWTEKCRAAARIFKQVRRTGPAYEDAKAAFWKSKVENAKDLSPIYEIFKWHNSIPSYSSPPLQGSNGVASNSSDKVDLLKSTLLDRYLDVEDIPPDVPTVPQRIFESPETTDLEIYNAECAVPFSSPGKDQVPAKLLRASWPAIKDRTCHLFRQCIHSGIHLKEFKQSYILLIRKNGERDWTLPNSYRPILLLSCLGKGLERLLARRIAFLAIKNRILGRYQCSGVPMRCTVDFTTTLVTDIQTAWMNKEVAAISTLDVKGAFDGVLHNRLIFRLRSQGWPENLVRWVGSFMSNRSATITLDQFTTDEFSLTCRLPQGSPISPILFLLYMEPLFKLFSGINLGSADNMCLLARARSITGCGQILQSRLDKVLLHAQELGISFDPEKTELQSFHRKRDNTKEMSLKFRKKIILPKNNIRWLANIGLISLRQLSSTIRGLSSSLTRQVVQSTALTALFYGAETWVTHKNKKYLVGRIQKIINQAARAVLPLYKTTPIAALLREIGWAPAEAWLNRIQDRLAVRIAASDPWHPLRKRWDSSHISWLRSRT</sequence>
<evidence type="ECO:0000313" key="2">
    <source>
        <dbReference type="EMBL" id="POS87428.1"/>
    </source>
</evidence>
<dbReference type="SUPFAM" id="SSF56672">
    <property type="entry name" value="DNA/RNA polymerases"/>
    <property type="match status" value="1"/>
</dbReference>
<comment type="caution">
    <text evidence="2">The sequence shown here is derived from an EMBL/GenBank/DDBJ whole genome shotgun (WGS) entry which is preliminary data.</text>
</comment>
<dbReference type="PROSITE" id="PS50878">
    <property type="entry name" value="RT_POL"/>
    <property type="match status" value="1"/>
</dbReference>
<dbReference type="Gene3D" id="3.60.10.10">
    <property type="entry name" value="Endonuclease/exonuclease/phosphatase"/>
    <property type="match status" value="1"/>
</dbReference>
<dbReference type="EMBL" id="PEDP01000129">
    <property type="protein sequence ID" value="POS87428.1"/>
    <property type="molecule type" value="Genomic_DNA"/>
</dbReference>
<dbReference type="InterPro" id="IPR043502">
    <property type="entry name" value="DNA/RNA_pol_sf"/>
</dbReference>
<feature type="domain" description="Reverse transcriptase" evidence="1">
    <location>
        <begin position="487"/>
        <end position="744"/>
    </location>
</feature>
<dbReference type="InterPro" id="IPR036691">
    <property type="entry name" value="Endo/exonu/phosph_ase_sf"/>
</dbReference>
<dbReference type="OrthoDB" id="3561817at2759"/>
<accession>A0A2S4PZG0</accession>
<keyword evidence="3" id="KW-1185">Reference proteome</keyword>
<gene>
    <name evidence="2" type="ORF">EPUL_001522</name>
</gene>
<dbReference type="Pfam" id="PF00078">
    <property type="entry name" value="RVT_1"/>
    <property type="match status" value="1"/>
</dbReference>
<dbReference type="Proteomes" id="UP000237438">
    <property type="component" value="Unassembled WGS sequence"/>
</dbReference>
<protein>
    <recommendedName>
        <fullName evidence="1">Reverse transcriptase domain-containing protein</fullName>
    </recommendedName>
</protein>
<dbReference type="PANTHER" id="PTHR33481">
    <property type="entry name" value="REVERSE TRANSCRIPTASE"/>
    <property type="match status" value="1"/>
</dbReference>
<dbReference type="InterPro" id="IPR000477">
    <property type="entry name" value="RT_dom"/>
</dbReference>
<dbReference type="AlphaFoldDB" id="A0A2S4PZG0"/>
<evidence type="ECO:0000313" key="3">
    <source>
        <dbReference type="Proteomes" id="UP000237438"/>
    </source>
</evidence>
<dbReference type="Pfam" id="PF14529">
    <property type="entry name" value="Exo_endo_phos_2"/>
    <property type="match status" value="1"/>
</dbReference>
<reference evidence="2 3" key="1">
    <citation type="submission" date="2017-10" db="EMBL/GenBank/DDBJ databases">
        <title>Development of genomic resources for the powdery mildew, Erysiphe pulchra.</title>
        <authorList>
            <person name="Wadl P.A."/>
            <person name="Mack B.M."/>
            <person name="Moore G."/>
            <person name="Beltz S.B."/>
        </authorList>
    </citation>
    <scope>NUCLEOTIDE SEQUENCE [LARGE SCALE GENOMIC DNA]</scope>
    <source>
        <strain evidence="2">Cflorida</strain>
    </source>
</reference>
<organism evidence="2 3">
    <name type="scientific">Erysiphe pulchra</name>
    <dbReference type="NCBI Taxonomy" id="225359"/>
    <lineage>
        <taxon>Eukaryota</taxon>
        <taxon>Fungi</taxon>
        <taxon>Dikarya</taxon>
        <taxon>Ascomycota</taxon>
        <taxon>Pezizomycotina</taxon>
        <taxon>Leotiomycetes</taxon>
        <taxon>Erysiphales</taxon>
        <taxon>Erysiphaceae</taxon>
        <taxon>Erysiphe</taxon>
    </lineage>
</organism>